<name>A0AAP8JW20_9BACI</name>
<sequence>MMMENRFELKWGLLDDFHTQDEKANEIKARYAEKVEEARQKVVDARSKYEVILQREFAGELVAAEKKKAIADVEKAEAALQLAKEEETKAIDYAHTYASGTITYSDLSRDFNKNVKGEIFDEYAKPLIEKAREALYDYYDALAQYSQLHEDVDRVTDYLREMTRKGKSAYYVAINPVDFRKLPKPTDHVLDEVQRLKCVPEGFDGTEEFILDTLAKMHS</sequence>
<keyword evidence="1" id="KW-0175">Coiled coil</keyword>
<evidence type="ECO:0000313" key="2">
    <source>
        <dbReference type="EMBL" id="PHE08763.1"/>
    </source>
</evidence>
<accession>A0AAP8JW20</accession>
<proteinExistence type="predicted"/>
<reference evidence="2 3" key="1">
    <citation type="submission" date="2017-09" db="EMBL/GenBank/DDBJ databases">
        <title>Large-scale bioinformatics analysis of Bacillus genomes uncovers conserved roles of natural products in bacterial physiology.</title>
        <authorList>
            <consortium name="Agbiome Team Llc"/>
            <person name="Bleich R.M."/>
            <person name="Grubbs K.J."/>
            <person name="Santa Maria K.C."/>
            <person name="Allen S.E."/>
            <person name="Farag S."/>
            <person name="Shank E.A."/>
            <person name="Bowers A."/>
        </authorList>
    </citation>
    <scope>NUCLEOTIDE SEQUENCE [LARGE SCALE GENOMIC DNA]</scope>
    <source>
        <strain evidence="2 3">AFS042148</strain>
    </source>
</reference>
<organism evidence="2 3">
    <name type="scientific">Bacillus toyonensis</name>
    <dbReference type="NCBI Taxonomy" id="155322"/>
    <lineage>
        <taxon>Bacteria</taxon>
        <taxon>Bacillati</taxon>
        <taxon>Bacillota</taxon>
        <taxon>Bacilli</taxon>
        <taxon>Bacillales</taxon>
        <taxon>Bacillaceae</taxon>
        <taxon>Bacillus</taxon>
        <taxon>Bacillus cereus group</taxon>
    </lineage>
</organism>
<evidence type="ECO:0000313" key="3">
    <source>
        <dbReference type="Proteomes" id="UP000224044"/>
    </source>
</evidence>
<dbReference type="AlphaFoldDB" id="A0AAP8JW20"/>
<gene>
    <name evidence="2" type="ORF">COF62_24280</name>
</gene>
<dbReference type="Proteomes" id="UP000224044">
    <property type="component" value="Unassembled WGS sequence"/>
</dbReference>
<dbReference type="EMBL" id="NUSY01000037">
    <property type="protein sequence ID" value="PHE08763.1"/>
    <property type="molecule type" value="Genomic_DNA"/>
</dbReference>
<evidence type="ECO:0000256" key="1">
    <source>
        <dbReference type="SAM" id="Coils"/>
    </source>
</evidence>
<comment type="caution">
    <text evidence="2">The sequence shown here is derived from an EMBL/GenBank/DDBJ whole genome shotgun (WGS) entry which is preliminary data.</text>
</comment>
<protein>
    <submittedName>
        <fullName evidence="2">Uncharacterized protein</fullName>
    </submittedName>
</protein>
<feature type="coiled-coil region" evidence="1">
    <location>
        <begin position="21"/>
        <end position="86"/>
    </location>
</feature>